<dbReference type="OrthoDB" id="564777at2"/>
<feature type="region of interest" description="Disordered" evidence="1">
    <location>
        <begin position="102"/>
        <end position="128"/>
    </location>
</feature>
<gene>
    <name evidence="3" type="ORF">ENE74_14145</name>
</gene>
<reference evidence="3 4" key="1">
    <citation type="submission" date="2019-01" db="EMBL/GenBank/DDBJ databases">
        <authorList>
            <person name="Chen W.-M."/>
        </authorList>
    </citation>
    <scope>NUCLEOTIDE SEQUENCE [LARGE SCALE GENOMIC DNA]</scope>
    <source>
        <strain evidence="3 4">TLA-22</strain>
    </source>
</reference>
<feature type="chain" id="PRO_5019022462" evidence="2">
    <location>
        <begin position="24"/>
        <end position="422"/>
    </location>
</feature>
<keyword evidence="2" id="KW-0732">Signal</keyword>
<organism evidence="3 4">
    <name type="scientific">Sphingobium algorifonticola</name>
    <dbReference type="NCBI Taxonomy" id="2008318"/>
    <lineage>
        <taxon>Bacteria</taxon>
        <taxon>Pseudomonadati</taxon>
        <taxon>Pseudomonadota</taxon>
        <taxon>Alphaproteobacteria</taxon>
        <taxon>Sphingomonadales</taxon>
        <taxon>Sphingomonadaceae</taxon>
        <taxon>Sphingobium</taxon>
    </lineage>
</organism>
<accession>A0A437J5I3</accession>
<protein>
    <submittedName>
        <fullName evidence="3">Uncharacterized protein</fullName>
    </submittedName>
</protein>
<keyword evidence="4" id="KW-1185">Reference proteome</keyword>
<dbReference type="Proteomes" id="UP000282977">
    <property type="component" value="Unassembled WGS sequence"/>
</dbReference>
<evidence type="ECO:0000313" key="3">
    <source>
        <dbReference type="EMBL" id="RVT39874.1"/>
    </source>
</evidence>
<dbReference type="RefSeq" id="WP_127691572.1">
    <property type="nucleotide sequence ID" value="NZ_RZUL01000005.1"/>
</dbReference>
<name>A0A437J5I3_9SPHN</name>
<feature type="region of interest" description="Disordered" evidence="1">
    <location>
        <begin position="384"/>
        <end position="405"/>
    </location>
</feature>
<dbReference type="EMBL" id="RZUL01000005">
    <property type="protein sequence ID" value="RVT39874.1"/>
    <property type="molecule type" value="Genomic_DNA"/>
</dbReference>
<sequence>MPSLFRSRLARLSAASALVALLAAPGGTQQSTAPIARYSIDASTTSGMAAMGSGMGGAMSMMFGGGGSKMIHTLDLRLGSTRAPASGEPKADHFMPVGAKLGKSVPLVTPPPGTPAPREEDDKEMPRDFQKPKGRLLIFWGCGAKAPKGQPVVIDFAKVAAGEVPPGLFTSGVNIPADWAIRLANSKTYGAWPNGKDRKTVSAESSLIGEHRIAGNYSPEIKFSLAQDFMPAITGKASDIAGGATMLSWNSVTSATGYYAWTMGFNPGPDGQANDMVWWSSSASQNFGGALWDWIAPATVSRLITQKVVMPPSQTSCIMPAEVKQAASQFVMGNLYAYGPEANFAYPPRPADPKIVWKPEWTARVRYRSNTMWFINGPDMGGAMARGGEGSASSNSGDAPKKKKKCGGGIGGMLAGAAGLSC</sequence>
<comment type="caution">
    <text evidence="3">The sequence shown here is derived from an EMBL/GenBank/DDBJ whole genome shotgun (WGS) entry which is preliminary data.</text>
</comment>
<feature type="compositionally biased region" description="Basic and acidic residues" evidence="1">
    <location>
        <begin position="117"/>
        <end position="128"/>
    </location>
</feature>
<feature type="signal peptide" evidence="2">
    <location>
        <begin position="1"/>
        <end position="23"/>
    </location>
</feature>
<evidence type="ECO:0000256" key="2">
    <source>
        <dbReference type="SAM" id="SignalP"/>
    </source>
</evidence>
<proteinExistence type="predicted"/>
<evidence type="ECO:0000313" key="4">
    <source>
        <dbReference type="Proteomes" id="UP000282977"/>
    </source>
</evidence>
<evidence type="ECO:0000256" key="1">
    <source>
        <dbReference type="SAM" id="MobiDB-lite"/>
    </source>
</evidence>
<dbReference type="AlphaFoldDB" id="A0A437J5I3"/>